<evidence type="ECO:0000256" key="7">
    <source>
        <dbReference type="ARBA" id="ARBA00022827"/>
    </source>
</evidence>
<keyword evidence="10" id="KW-0472">Membrane</keyword>
<keyword evidence="6 10" id="KW-0479">Metal-binding</keyword>
<evidence type="ECO:0000256" key="9">
    <source>
        <dbReference type="ARBA" id="ARBA00048540"/>
    </source>
</evidence>
<dbReference type="Gene3D" id="3.10.520.10">
    <property type="entry name" value="ApbE-like domains"/>
    <property type="match status" value="1"/>
</dbReference>
<evidence type="ECO:0000256" key="5">
    <source>
        <dbReference type="ARBA" id="ARBA00022679"/>
    </source>
</evidence>
<dbReference type="GO" id="GO:0046872">
    <property type="term" value="F:metal ion binding"/>
    <property type="evidence" value="ECO:0007669"/>
    <property type="project" value="UniProtKB-UniRule"/>
</dbReference>
<name>A0A1M6HMH2_9BACT</name>
<reference evidence="11 12" key="1">
    <citation type="submission" date="2016-11" db="EMBL/GenBank/DDBJ databases">
        <authorList>
            <person name="Jaros S."/>
            <person name="Januszkiewicz K."/>
            <person name="Wedrychowicz H."/>
        </authorList>
    </citation>
    <scope>NUCLEOTIDE SEQUENCE [LARGE SCALE GENOMIC DNA]</scope>
    <source>
        <strain evidence="11 12">DSM 18772</strain>
    </source>
</reference>
<keyword evidence="10" id="KW-0997">Cell inner membrane</keyword>
<dbReference type="PROSITE" id="PS51257">
    <property type="entry name" value="PROKAR_LIPOPROTEIN"/>
    <property type="match status" value="1"/>
</dbReference>
<dbReference type="InParanoid" id="A0A1M6HMH2"/>
<evidence type="ECO:0000256" key="8">
    <source>
        <dbReference type="ARBA" id="ARBA00022842"/>
    </source>
</evidence>
<dbReference type="Pfam" id="PF02424">
    <property type="entry name" value="ApbE"/>
    <property type="match status" value="1"/>
</dbReference>
<evidence type="ECO:0000256" key="4">
    <source>
        <dbReference type="ARBA" id="ARBA00022630"/>
    </source>
</evidence>
<keyword evidence="5 10" id="KW-0808">Transferase</keyword>
<dbReference type="AlphaFoldDB" id="A0A1M6HMH2"/>
<gene>
    <name evidence="11" type="ORF">SAMN02745181_1516</name>
</gene>
<sequence>MDKVDRRHWLKGLGASWLLASCSRNSETRESQQSRAKEPDLSQHHVWSGIGFGIEMSMELYGVDTEAGEAYGLLLEEVIAGYEAAFSFYSEYSEVNRLNRERKLEESSELFRSVVKKARLLEGRTLGYFEPGIQGWLKYISDGGSEGDGEWLAFTHGARMENLKLMPGGAFEILDENFGLNLNAIVQGCLADSMADILRKDKVPSGILHLGETYALGGHPEDRPWKLGVMGREDLVGYVELQDAGLAVSRTGKDRDLLDPVHARLVRNDRVVAVISGEGAATADAFATAYAVADKEDWENLYENLAKSEAASVKLWEDGALVFERQAKLKSER</sequence>
<protein>
    <recommendedName>
        <fullName evidence="3 10">FAD:protein FMN transferase</fullName>
        <ecNumber evidence="2 10">2.7.1.180</ecNumber>
    </recommendedName>
</protein>
<evidence type="ECO:0000256" key="3">
    <source>
        <dbReference type="ARBA" id="ARBA00016337"/>
    </source>
</evidence>
<evidence type="ECO:0000256" key="10">
    <source>
        <dbReference type="RuleBase" id="RU363002"/>
    </source>
</evidence>
<keyword evidence="8 10" id="KW-0460">Magnesium</keyword>
<dbReference type="STRING" id="1123071.SAMN02745181_1516"/>
<keyword evidence="10" id="KW-1003">Cell membrane</keyword>
<evidence type="ECO:0000313" key="12">
    <source>
        <dbReference type="Proteomes" id="UP000184510"/>
    </source>
</evidence>
<dbReference type="RefSeq" id="WP_143158878.1">
    <property type="nucleotide sequence ID" value="NZ_FQYR01000003.1"/>
</dbReference>
<dbReference type="InterPro" id="IPR024932">
    <property type="entry name" value="ApbE"/>
</dbReference>
<comment type="catalytic activity">
    <reaction evidence="9 10">
        <text>L-threonyl-[protein] + FAD = FMN-L-threonyl-[protein] + AMP + H(+)</text>
        <dbReference type="Rhea" id="RHEA:36847"/>
        <dbReference type="Rhea" id="RHEA-COMP:11060"/>
        <dbReference type="Rhea" id="RHEA-COMP:11061"/>
        <dbReference type="ChEBI" id="CHEBI:15378"/>
        <dbReference type="ChEBI" id="CHEBI:30013"/>
        <dbReference type="ChEBI" id="CHEBI:57692"/>
        <dbReference type="ChEBI" id="CHEBI:74257"/>
        <dbReference type="ChEBI" id="CHEBI:456215"/>
        <dbReference type="EC" id="2.7.1.180"/>
    </reaction>
</comment>
<dbReference type="EMBL" id="FQYR01000003">
    <property type="protein sequence ID" value="SHJ23441.1"/>
    <property type="molecule type" value="Genomic_DNA"/>
</dbReference>
<evidence type="ECO:0000313" key="11">
    <source>
        <dbReference type="EMBL" id="SHJ23441.1"/>
    </source>
</evidence>
<dbReference type="PANTHER" id="PTHR30040">
    <property type="entry name" value="THIAMINE BIOSYNTHESIS LIPOPROTEIN APBE"/>
    <property type="match status" value="1"/>
</dbReference>
<dbReference type="SUPFAM" id="SSF143631">
    <property type="entry name" value="ApbE-like"/>
    <property type="match status" value="1"/>
</dbReference>
<organism evidence="11 12">
    <name type="scientific">Rubritalea squalenifaciens DSM 18772</name>
    <dbReference type="NCBI Taxonomy" id="1123071"/>
    <lineage>
        <taxon>Bacteria</taxon>
        <taxon>Pseudomonadati</taxon>
        <taxon>Verrucomicrobiota</taxon>
        <taxon>Verrucomicrobiia</taxon>
        <taxon>Verrucomicrobiales</taxon>
        <taxon>Rubritaleaceae</taxon>
        <taxon>Rubritalea</taxon>
    </lineage>
</organism>
<dbReference type="Proteomes" id="UP000184510">
    <property type="component" value="Unassembled WGS sequence"/>
</dbReference>
<proteinExistence type="inferred from homology"/>
<comment type="subcellular location">
    <subcellularLocation>
        <location evidence="10">Cell inner membrane</location>
        <topology evidence="10">Lipid-anchor</topology>
        <orientation evidence="10">Periplasmic side</orientation>
    </subcellularLocation>
</comment>
<evidence type="ECO:0000256" key="6">
    <source>
        <dbReference type="ARBA" id="ARBA00022723"/>
    </source>
</evidence>
<accession>A0A1M6HMH2</accession>
<dbReference type="OrthoDB" id="9778595at2"/>
<comment type="cofactor">
    <cofactor evidence="1 10">
        <name>Mg(2+)</name>
        <dbReference type="ChEBI" id="CHEBI:18420"/>
    </cofactor>
</comment>
<dbReference type="GO" id="GO:0016740">
    <property type="term" value="F:transferase activity"/>
    <property type="evidence" value="ECO:0007669"/>
    <property type="project" value="UniProtKB-UniRule"/>
</dbReference>
<comment type="similarity">
    <text evidence="10">Belongs to the ApbE family.</text>
</comment>
<dbReference type="GO" id="GO:0005886">
    <property type="term" value="C:plasma membrane"/>
    <property type="evidence" value="ECO:0007669"/>
    <property type="project" value="UniProtKB-SubCell"/>
</dbReference>
<evidence type="ECO:0000256" key="2">
    <source>
        <dbReference type="ARBA" id="ARBA00011955"/>
    </source>
</evidence>
<dbReference type="EC" id="2.7.1.180" evidence="2 10"/>
<keyword evidence="12" id="KW-1185">Reference proteome</keyword>
<keyword evidence="10" id="KW-0449">Lipoprotein</keyword>
<dbReference type="PANTHER" id="PTHR30040:SF2">
    <property type="entry name" value="FAD:PROTEIN FMN TRANSFERASE"/>
    <property type="match status" value="1"/>
</dbReference>
<evidence type="ECO:0000256" key="1">
    <source>
        <dbReference type="ARBA" id="ARBA00001946"/>
    </source>
</evidence>
<comment type="function">
    <text evidence="10">Flavin transferase that catalyzes the transfer of the FMN moiety of FAD and its covalent binding to the hydroxyl group of a threonine residue in a target flavoprotein.</text>
</comment>
<keyword evidence="7 10" id="KW-0274">FAD</keyword>
<keyword evidence="4 10" id="KW-0285">Flavoprotein</keyword>
<dbReference type="InterPro" id="IPR003374">
    <property type="entry name" value="ApbE-like_sf"/>
</dbReference>